<reference evidence="2 3" key="1">
    <citation type="journal article" date="2019" name="Genome Biol. Evol.">
        <title>Insights into the evolution of the New World diploid cottons (Gossypium, subgenus Houzingenia) based on genome sequencing.</title>
        <authorList>
            <person name="Grover C.E."/>
            <person name="Arick M.A. 2nd"/>
            <person name="Thrash A."/>
            <person name="Conover J.L."/>
            <person name="Sanders W.S."/>
            <person name="Peterson D.G."/>
            <person name="Frelichowski J.E."/>
            <person name="Scheffler J.A."/>
            <person name="Scheffler B.E."/>
            <person name="Wendel J.F."/>
        </authorList>
    </citation>
    <scope>NUCLEOTIDE SEQUENCE [LARGE SCALE GENOMIC DNA]</scope>
    <source>
        <strain evidence="2">1</strain>
        <tissue evidence="2">Leaf</tissue>
    </source>
</reference>
<dbReference type="EMBL" id="JABFAF010000001">
    <property type="protein sequence ID" value="MBA0847451.1"/>
    <property type="molecule type" value="Genomic_DNA"/>
</dbReference>
<organism evidence="2 3">
    <name type="scientific">Gossypium schwendimanii</name>
    <name type="common">Cotton</name>
    <dbReference type="NCBI Taxonomy" id="34291"/>
    <lineage>
        <taxon>Eukaryota</taxon>
        <taxon>Viridiplantae</taxon>
        <taxon>Streptophyta</taxon>
        <taxon>Embryophyta</taxon>
        <taxon>Tracheophyta</taxon>
        <taxon>Spermatophyta</taxon>
        <taxon>Magnoliopsida</taxon>
        <taxon>eudicotyledons</taxon>
        <taxon>Gunneridae</taxon>
        <taxon>Pentapetalae</taxon>
        <taxon>rosids</taxon>
        <taxon>malvids</taxon>
        <taxon>Malvales</taxon>
        <taxon>Malvaceae</taxon>
        <taxon>Malvoideae</taxon>
        <taxon>Gossypium</taxon>
    </lineage>
</organism>
<feature type="compositionally biased region" description="Basic and acidic residues" evidence="1">
    <location>
        <begin position="13"/>
        <end position="24"/>
    </location>
</feature>
<evidence type="ECO:0000256" key="1">
    <source>
        <dbReference type="SAM" id="MobiDB-lite"/>
    </source>
</evidence>
<accession>A0A7J9KM42</accession>
<sequence>MLKLQRSSCNVDVEEKRNRSQSRHVDAGKKLAGGVLLPKSAIKFERYLMREIVLVIAEVGKVEPRKKINEFRNFLSNLMRSDACQNAAIF</sequence>
<dbReference type="OrthoDB" id="184876at2759"/>
<gene>
    <name evidence="2" type="ORF">Goshw_018123</name>
</gene>
<name>A0A7J9KM42_GOSSC</name>
<comment type="caution">
    <text evidence="2">The sequence shown here is derived from an EMBL/GenBank/DDBJ whole genome shotgun (WGS) entry which is preliminary data.</text>
</comment>
<proteinExistence type="predicted"/>
<dbReference type="AlphaFoldDB" id="A0A7J9KM42"/>
<keyword evidence="3" id="KW-1185">Reference proteome</keyword>
<evidence type="ECO:0000313" key="2">
    <source>
        <dbReference type="EMBL" id="MBA0847451.1"/>
    </source>
</evidence>
<feature type="non-terminal residue" evidence="2">
    <location>
        <position position="90"/>
    </location>
</feature>
<dbReference type="Proteomes" id="UP000593576">
    <property type="component" value="Unassembled WGS sequence"/>
</dbReference>
<feature type="region of interest" description="Disordered" evidence="1">
    <location>
        <begin position="1"/>
        <end position="24"/>
    </location>
</feature>
<feature type="compositionally biased region" description="Polar residues" evidence="1">
    <location>
        <begin position="1"/>
        <end position="10"/>
    </location>
</feature>
<evidence type="ECO:0000313" key="3">
    <source>
        <dbReference type="Proteomes" id="UP000593576"/>
    </source>
</evidence>
<protein>
    <submittedName>
        <fullName evidence="2">Uncharacterized protein</fullName>
    </submittedName>
</protein>